<keyword evidence="3" id="KW-1185">Reference proteome</keyword>
<dbReference type="Proteomes" id="UP000663505">
    <property type="component" value="Chromosome"/>
</dbReference>
<evidence type="ECO:0000313" key="2">
    <source>
        <dbReference type="EMBL" id="QSO48039.1"/>
    </source>
</evidence>
<protein>
    <submittedName>
        <fullName evidence="2">Uncharacterized protein</fullName>
    </submittedName>
</protein>
<name>A0A9X7VZW8_9BACL</name>
<dbReference type="RefSeq" id="WP_206657375.1">
    <property type="nucleotide sequence ID" value="NZ_CP071182.1"/>
</dbReference>
<keyword evidence="1" id="KW-0812">Transmembrane</keyword>
<evidence type="ECO:0000256" key="1">
    <source>
        <dbReference type="SAM" id="Phobius"/>
    </source>
</evidence>
<dbReference type="EMBL" id="CP071182">
    <property type="protein sequence ID" value="QSO48039.1"/>
    <property type="molecule type" value="Genomic_DNA"/>
</dbReference>
<keyword evidence="1" id="KW-1133">Transmembrane helix</keyword>
<proteinExistence type="predicted"/>
<reference evidence="2 3" key="1">
    <citation type="submission" date="2021-02" db="EMBL/GenBank/DDBJ databases">
        <title>Alicyclobacillus curvatus sp. nov. and Alicyclobacillus mengziensis sp. nov., two acidophilic bacteria isolated from acid mine drainage.</title>
        <authorList>
            <person name="Huang Y."/>
        </authorList>
    </citation>
    <scope>NUCLEOTIDE SEQUENCE [LARGE SCALE GENOMIC DNA]</scope>
    <source>
        <strain evidence="2 3">S30H14</strain>
    </source>
</reference>
<sequence length="60" mass="6911">MAAQKKQRTREEERQESIYKAERNPGNVFHDAVVIFTVFAVYTVFLFMGRTPAADDESDV</sequence>
<accession>A0A9X7VZW8</accession>
<organism evidence="2 3">
    <name type="scientific">Alicyclobacillus mengziensis</name>
    <dbReference type="NCBI Taxonomy" id="2931921"/>
    <lineage>
        <taxon>Bacteria</taxon>
        <taxon>Bacillati</taxon>
        <taxon>Bacillota</taxon>
        <taxon>Bacilli</taxon>
        <taxon>Bacillales</taxon>
        <taxon>Alicyclobacillaceae</taxon>
        <taxon>Alicyclobacillus</taxon>
    </lineage>
</organism>
<feature type="transmembrane region" description="Helical" evidence="1">
    <location>
        <begin position="28"/>
        <end position="48"/>
    </location>
</feature>
<gene>
    <name evidence="2" type="ORF">JZ786_03135</name>
</gene>
<dbReference type="AlphaFoldDB" id="A0A9X7VZW8"/>
<keyword evidence="1" id="KW-0472">Membrane</keyword>
<dbReference type="KEGG" id="afx:JZ786_03135"/>
<evidence type="ECO:0000313" key="3">
    <source>
        <dbReference type="Proteomes" id="UP000663505"/>
    </source>
</evidence>